<dbReference type="PANTHER" id="PTHR36166">
    <property type="entry name" value="CHROMOSOME 9, WHOLE GENOME SHOTGUN SEQUENCE"/>
    <property type="match status" value="1"/>
</dbReference>
<dbReference type="RefSeq" id="WP_311663306.1">
    <property type="nucleotide sequence ID" value="NZ_JAVRHT010000018.1"/>
</dbReference>
<name>A0ABU3BRM9_9BACT</name>
<evidence type="ECO:0000313" key="2">
    <source>
        <dbReference type="Proteomes" id="UP001267426"/>
    </source>
</evidence>
<reference evidence="1 2" key="1">
    <citation type="submission" date="2023-09" db="EMBL/GenBank/DDBJ databases">
        <authorList>
            <person name="Rey-Velasco X."/>
        </authorList>
    </citation>
    <scope>NUCLEOTIDE SEQUENCE [LARGE SCALE GENOMIC DNA]</scope>
    <source>
        <strain evidence="1 2">F394</strain>
    </source>
</reference>
<accession>A0ABU3BRM9</accession>
<dbReference type="CDD" id="cd07822">
    <property type="entry name" value="SRPBCC_4"/>
    <property type="match status" value="1"/>
</dbReference>
<dbReference type="EMBL" id="JAVRHT010000018">
    <property type="protein sequence ID" value="MDT0631895.1"/>
    <property type="molecule type" value="Genomic_DNA"/>
</dbReference>
<dbReference type="SUPFAM" id="SSF55961">
    <property type="entry name" value="Bet v1-like"/>
    <property type="match status" value="1"/>
</dbReference>
<dbReference type="PANTHER" id="PTHR36166:SF1">
    <property type="entry name" value="SRPBCC DOMAIN-CONTAINING PROTEIN"/>
    <property type="match status" value="1"/>
</dbReference>
<dbReference type="Gene3D" id="3.30.530.20">
    <property type="match status" value="1"/>
</dbReference>
<gene>
    <name evidence="1" type="ORF">RM540_09075</name>
</gene>
<comment type="caution">
    <text evidence="1">The sequence shown here is derived from an EMBL/GenBank/DDBJ whole genome shotgun (WGS) entry which is preliminary data.</text>
</comment>
<evidence type="ECO:0000313" key="1">
    <source>
        <dbReference type="EMBL" id="MDT0631895.1"/>
    </source>
</evidence>
<protein>
    <submittedName>
        <fullName evidence="1">SRPBCC domain-containing protein</fullName>
    </submittedName>
</protein>
<sequence>MQIQTQIDIDAPPERVWAVLTDFERQDWNPFIHEIRGEVREGARLFARLGPPGKKPMTFKPVVTRAEPGRALSWRGTLGAGWLFRGEHAFRLEPLGAGRTRFHHGEAFGGLLVPLLRRSLDTDTRGGFEAMNRAIKAEAERDTA</sequence>
<keyword evidence="2" id="KW-1185">Reference proteome</keyword>
<proteinExistence type="predicted"/>
<organism evidence="1 2">
    <name type="scientific">Rubrivirga litoralis</name>
    <dbReference type="NCBI Taxonomy" id="3075598"/>
    <lineage>
        <taxon>Bacteria</taxon>
        <taxon>Pseudomonadati</taxon>
        <taxon>Rhodothermota</taxon>
        <taxon>Rhodothermia</taxon>
        <taxon>Rhodothermales</taxon>
        <taxon>Rubricoccaceae</taxon>
        <taxon>Rubrivirga</taxon>
    </lineage>
</organism>
<dbReference type="InterPro" id="IPR019587">
    <property type="entry name" value="Polyketide_cyclase/dehydratase"/>
</dbReference>
<dbReference type="Proteomes" id="UP001267426">
    <property type="component" value="Unassembled WGS sequence"/>
</dbReference>
<dbReference type="InterPro" id="IPR023393">
    <property type="entry name" value="START-like_dom_sf"/>
</dbReference>
<dbReference type="Pfam" id="PF10604">
    <property type="entry name" value="Polyketide_cyc2"/>
    <property type="match status" value="1"/>
</dbReference>